<dbReference type="Gene3D" id="3.30.70.20">
    <property type="match status" value="1"/>
</dbReference>
<evidence type="ECO:0000256" key="7">
    <source>
        <dbReference type="ARBA" id="ARBA00023291"/>
    </source>
</evidence>
<organism evidence="8 9">
    <name type="scientific">Jatrophihabitans cynanchi</name>
    <dbReference type="NCBI Taxonomy" id="2944128"/>
    <lineage>
        <taxon>Bacteria</taxon>
        <taxon>Bacillati</taxon>
        <taxon>Actinomycetota</taxon>
        <taxon>Actinomycetes</taxon>
        <taxon>Jatrophihabitantales</taxon>
        <taxon>Jatrophihabitantaceae</taxon>
        <taxon>Jatrophihabitans</taxon>
    </lineage>
</organism>
<gene>
    <name evidence="8" type="ORF">M6B22_21275</name>
</gene>
<protein>
    <submittedName>
        <fullName evidence="8">Ferredoxin</fullName>
    </submittedName>
</protein>
<keyword evidence="7" id="KW-0003">3Fe-4S</keyword>
<sequence length="66" mass="7339">MEIRVDTELCEANAVCCGLAPAVFQLDDEDNLHILTQSPTEEQWPRVRLAIERCPRTALSIVGDDA</sequence>
<evidence type="ECO:0000256" key="6">
    <source>
        <dbReference type="ARBA" id="ARBA00023014"/>
    </source>
</evidence>
<dbReference type="RefSeq" id="WP_269443560.1">
    <property type="nucleotide sequence ID" value="NZ_CP097463.1"/>
</dbReference>
<comment type="cofactor">
    <cofactor evidence="1">
        <name>[3Fe-4S] cluster</name>
        <dbReference type="ChEBI" id="CHEBI:21137"/>
    </cofactor>
</comment>
<evidence type="ECO:0000256" key="2">
    <source>
        <dbReference type="ARBA" id="ARBA00022448"/>
    </source>
</evidence>
<dbReference type="PANTHER" id="PTHR36923">
    <property type="entry name" value="FERREDOXIN"/>
    <property type="match status" value="1"/>
</dbReference>
<dbReference type="Pfam" id="PF13370">
    <property type="entry name" value="Fer4_13"/>
    <property type="match status" value="1"/>
</dbReference>
<reference evidence="8" key="1">
    <citation type="submission" date="2022-05" db="EMBL/GenBank/DDBJ databases">
        <title>Jatrophihabitans sp. SB3-54 whole genome sequence.</title>
        <authorList>
            <person name="Suh M.K."/>
            <person name="Eom M.K."/>
            <person name="Kim J.S."/>
            <person name="Kim H.S."/>
            <person name="Do H.E."/>
            <person name="Shin Y.K."/>
            <person name="Lee J.-S."/>
        </authorList>
    </citation>
    <scope>NUCLEOTIDE SEQUENCE</scope>
    <source>
        <strain evidence="8">SB3-54</strain>
    </source>
</reference>
<evidence type="ECO:0000256" key="5">
    <source>
        <dbReference type="ARBA" id="ARBA00023004"/>
    </source>
</evidence>
<dbReference type="InterPro" id="IPR051269">
    <property type="entry name" value="Fe-S_cluster_ET"/>
</dbReference>
<evidence type="ECO:0000313" key="8">
    <source>
        <dbReference type="EMBL" id="WAX57025.1"/>
    </source>
</evidence>
<name>A0ABY7JWS8_9ACTN</name>
<evidence type="ECO:0000256" key="3">
    <source>
        <dbReference type="ARBA" id="ARBA00022723"/>
    </source>
</evidence>
<keyword evidence="2" id="KW-0813">Transport</keyword>
<keyword evidence="6" id="KW-0411">Iron-sulfur</keyword>
<keyword evidence="3" id="KW-0479">Metal-binding</keyword>
<evidence type="ECO:0000313" key="9">
    <source>
        <dbReference type="Proteomes" id="UP001164693"/>
    </source>
</evidence>
<accession>A0ABY7JWS8</accession>
<keyword evidence="5" id="KW-0408">Iron</keyword>
<dbReference type="SUPFAM" id="SSF54862">
    <property type="entry name" value="4Fe-4S ferredoxins"/>
    <property type="match status" value="1"/>
</dbReference>
<keyword evidence="9" id="KW-1185">Reference proteome</keyword>
<evidence type="ECO:0000256" key="1">
    <source>
        <dbReference type="ARBA" id="ARBA00001927"/>
    </source>
</evidence>
<evidence type="ECO:0000256" key="4">
    <source>
        <dbReference type="ARBA" id="ARBA00022982"/>
    </source>
</evidence>
<dbReference type="Proteomes" id="UP001164693">
    <property type="component" value="Chromosome"/>
</dbReference>
<dbReference type="EMBL" id="CP097463">
    <property type="protein sequence ID" value="WAX57025.1"/>
    <property type="molecule type" value="Genomic_DNA"/>
</dbReference>
<dbReference type="PANTHER" id="PTHR36923:SF3">
    <property type="entry name" value="FERREDOXIN"/>
    <property type="match status" value="1"/>
</dbReference>
<keyword evidence="4" id="KW-0249">Electron transport</keyword>
<proteinExistence type="predicted"/>